<keyword evidence="1" id="KW-1133">Transmembrane helix</keyword>
<evidence type="ECO:0000256" key="1">
    <source>
        <dbReference type="SAM" id="Phobius"/>
    </source>
</evidence>
<dbReference type="RefSeq" id="WP_072063824.1">
    <property type="nucleotide sequence ID" value="NZ_CVRY01000003.1"/>
</dbReference>
<keyword evidence="1" id="KW-0472">Membrane</keyword>
<feature type="transmembrane region" description="Helical" evidence="1">
    <location>
        <begin position="83"/>
        <end position="102"/>
    </location>
</feature>
<dbReference type="Proteomes" id="UP000183920">
    <property type="component" value="Unassembled WGS sequence"/>
</dbReference>
<evidence type="ECO:0000313" key="2">
    <source>
        <dbReference type="EMBL" id="CRL62261.1"/>
    </source>
</evidence>
<evidence type="ECO:0000313" key="3">
    <source>
        <dbReference type="Proteomes" id="UP000183920"/>
    </source>
</evidence>
<proteinExistence type="predicted"/>
<organism evidence="2 3">
    <name type="scientific">Proteus penneri</name>
    <dbReference type="NCBI Taxonomy" id="102862"/>
    <lineage>
        <taxon>Bacteria</taxon>
        <taxon>Pseudomonadati</taxon>
        <taxon>Pseudomonadota</taxon>
        <taxon>Gammaproteobacteria</taxon>
        <taxon>Enterobacterales</taxon>
        <taxon>Morganellaceae</taxon>
        <taxon>Proteus</taxon>
    </lineage>
</organism>
<dbReference type="GeneID" id="83613668"/>
<feature type="transmembrane region" description="Helical" evidence="1">
    <location>
        <begin position="22"/>
        <end position="43"/>
    </location>
</feature>
<keyword evidence="1" id="KW-0812">Transmembrane</keyword>
<name>A0A0G4Q9H9_9GAMM</name>
<gene>
    <name evidence="2" type="ORF">BN1804_01881</name>
</gene>
<accession>A0A0G4Q9H9</accession>
<protein>
    <submittedName>
        <fullName evidence="2">Uncharacterized protein</fullName>
    </submittedName>
</protein>
<sequence length="137" mass="15972">MIEIPFSFFGITDWFLSFNEPISIIMFATFGVLFSMAIILPLISITPLKKYMSQIAGGLFSSIFVSLMVLISFHLMLGVNSSLKLLLIWWVILFSCITFWFINYRYMKDVTGDKFAKFQEKALEAEEKRRQNRKSKK</sequence>
<feature type="transmembrane region" description="Helical" evidence="1">
    <location>
        <begin position="55"/>
        <end position="77"/>
    </location>
</feature>
<dbReference type="EMBL" id="CVRY01000003">
    <property type="protein sequence ID" value="CRL62261.1"/>
    <property type="molecule type" value="Genomic_DNA"/>
</dbReference>
<reference evidence="3" key="1">
    <citation type="submission" date="2015-06" db="EMBL/GenBank/DDBJ databases">
        <authorList>
            <person name="Urmite Genomes"/>
        </authorList>
    </citation>
    <scope>NUCLEOTIDE SEQUENCE [LARGE SCALE GENOMIC DNA]</scope>
    <source>
        <strain evidence="3">CSUR P1867</strain>
    </source>
</reference>
<dbReference type="AlphaFoldDB" id="A0A0G4Q9H9"/>